<dbReference type="Proteomes" id="UP000268007">
    <property type="component" value="Unassembled WGS sequence"/>
</dbReference>
<sequence>MKKAIIVFLLTALVGFAFGQQVKRVDLEGSRLRDFYLKQNVENLWLAGNHINWETGEPDNPYATKNIKTHCSAFVASVCKQKGVYILRPPEHKTELLANAQYNWLSSADGYKQGWRQIQDSIYEKAQEFANKGFIVIAVYKNQNAKKPGHIALVMPIEKSIAYLFNEGPNLIQAGHINRNNVSLKEGFKNHISNWALAANEISFFYQKNHYL</sequence>
<dbReference type="OrthoDB" id="8688773at2"/>
<reference evidence="1 2" key="1">
    <citation type="submission" date="2018-10" db="EMBL/GenBank/DDBJ databases">
        <title>Genomic Encyclopedia of Archaeal and Bacterial Type Strains, Phase II (KMG-II): from individual species to whole genera.</title>
        <authorList>
            <person name="Goeker M."/>
        </authorList>
    </citation>
    <scope>NUCLEOTIDE SEQUENCE [LARGE SCALE GENOMIC DNA]</scope>
    <source>
        <strain evidence="1 2">DSM 18602</strain>
    </source>
</reference>
<gene>
    <name evidence="1" type="ORF">BDD43_5099</name>
</gene>
<name>A0A495J771_9SPHI</name>
<protein>
    <recommendedName>
        <fullName evidence="3">Peptidase C39-like domain-containing protein</fullName>
    </recommendedName>
</protein>
<dbReference type="AlphaFoldDB" id="A0A495J771"/>
<evidence type="ECO:0008006" key="3">
    <source>
        <dbReference type="Google" id="ProtNLM"/>
    </source>
</evidence>
<proteinExistence type="predicted"/>
<evidence type="ECO:0000313" key="2">
    <source>
        <dbReference type="Proteomes" id="UP000268007"/>
    </source>
</evidence>
<keyword evidence="2" id="KW-1185">Reference proteome</keyword>
<accession>A0A495J771</accession>
<dbReference type="RefSeq" id="WP_121200755.1">
    <property type="nucleotide sequence ID" value="NZ_RBKU01000001.1"/>
</dbReference>
<evidence type="ECO:0000313" key="1">
    <source>
        <dbReference type="EMBL" id="RKR84846.1"/>
    </source>
</evidence>
<comment type="caution">
    <text evidence="1">The sequence shown here is derived from an EMBL/GenBank/DDBJ whole genome shotgun (WGS) entry which is preliminary data.</text>
</comment>
<dbReference type="EMBL" id="RBKU01000001">
    <property type="protein sequence ID" value="RKR84846.1"/>
    <property type="molecule type" value="Genomic_DNA"/>
</dbReference>
<organism evidence="1 2">
    <name type="scientific">Mucilaginibacter gracilis</name>
    <dbReference type="NCBI Taxonomy" id="423350"/>
    <lineage>
        <taxon>Bacteria</taxon>
        <taxon>Pseudomonadati</taxon>
        <taxon>Bacteroidota</taxon>
        <taxon>Sphingobacteriia</taxon>
        <taxon>Sphingobacteriales</taxon>
        <taxon>Sphingobacteriaceae</taxon>
        <taxon>Mucilaginibacter</taxon>
    </lineage>
</organism>
<dbReference type="Gene3D" id="3.90.1720.10">
    <property type="entry name" value="endopeptidase domain like (from Nostoc punctiforme)"/>
    <property type="match status" value="1"/>
</dbReference>